<protein>
    <submittedName>
        <fullName evidence="2">Uncharacterized protein</fullName>
    </submittedName>
</protein>
<feature type="compositionally biased region" description="Polar residues" evidence="1">
    <location>
        <begin position="254"/>
        <end position="268"/>
    </location>
</feature>
<dbReference type="AlphaFoldDB" id="A0A1Y1YVM6"/>
<feature type="region of interest" description="Disordered" evidence="1">
    <location>
        <begin position="251"/>
        <end position="330"/>
    </location>
</feature>
<dbReference type="STRING" id="1231657.A0A1Y1YVM6"/>
<dbReference type="OrthoDB" id="3491794at2759"/>
<evidence type="ECO:0000313" key="3">
    <source>
        <dbReference type="Proteomes" id="UP000193144"/>
    </source>
</evidence>
<evidence type="ECO:0000313" key="2">
    <source>
        <dbReference type="EMBL" id="ORY01894.1"/>
    </source>
</evidence>
<reference evidence="2 3" key="1">
    <citation type="submission" date="2016-07" db="EMBL/GenBank/DDBJ databases">
        <title>Pervasive Adenine N6-methylation of Active Genes in Fungi.</title>
        <authorList>
            <consortium name="DOE Joint Genome Institute"/>
            <person name="Mondo S.J."/>
            <person name="Dannebaum R.O."/>
            <person name="Kuo R.C."/>
            <person name="Labutti K."/>
            <person name="Haridas S."/>
            <person name="Kuo A."/>
            <person name="Salamov A."/>
            <person name="Ahrendt S.R."/>
            <person name="Lipzen A."/>
            <person name="Sullivan W."/>
            <person name="Andreopoulos W.B."/>
            <person name="Clum A."/>
            <person name="Lindquist E."/>
            <person name="Daum C."/>
            <person name="Ramamoorthy G.K."/>
            <person name="Gryganskyi A."/>
            <person name="Culley D."/>
            <person name="Magnuson J.K."/>
            <person name="James T.Y."/>
            <person name="O'Malley M.A."/>
            <person name="Stajich J.E."/>
            <person name="Spatafora J.W."/>
            <person name="Visel A."/>
            <person name="Grigoriev I.V."/>
        </authorList>
    </citation>
    <scope>NUCLEOTIDE SEQUENCE [LARGE SCALE GENOMIC DNA]</scope>
    <source>
        <strain evidence="2 3">CBS 115471</strain>
    </source>
</reference>
<evidence type="ECO:0000256" key="1">
    <source>
        <dbReference type="SAM" id="MobiDB-lite"/>
    </source>
</evidence>
<feature type="region of interest" description="Disordered" evidence="1">
    <location>
        <begin position="199"/>
        <end position="225"/>
    </location>
</feature>
<accession>A0A1Y1YVM6</accession>
<dbReference type="Proteomes" id="UP000193144">
    <property type="component" value="Unassembled WGS sequence"/>
</dbReference>
<dbReference type="EMBL" id="MCFA01000164">
    <property type="protein sequence ID" value="ORY01894.1"/>
    <property type="molecule type" value="Genomic_DNA"/>
</dbReference>
<gene>
    <name evidence="2" type="ORF">BCR34DRAFT_90040</name>
</gene>
<proteinExistence type="predicted"/>
<comment type="caution">
    <text evidence="2">The sequence shown here is derived from an EMBL/GenBank/DDBJ whole genome shotgun (WGS) entry which is preliminary data.</text>
</comment>
<keyword evidence="3" id="KW-1185">Reference proteome</keyword>
<sequence length="366" mass="40523">MKGLEKVERSSVLTLCRTRLAILFFSHEVKQVEALIPETHPIRRGQTRTSVALDEITRFCGLDRQRAKDLWKRRSAYIKLVVNGGPGILLQLVCRYRKEELEDIEIRSRRLDFVAACTIIRGLLAYGWTNNELAHSRSDLVTTLSKYICLEALTQGEIQKRGNRVDTRLAHVCQEGLDLQSRKRRRVLREDNQDVAECHSTRLDEQAITPNTEGSNQQGEREGSVTEAVGADTLAVMEGGAGGRGLAPNYSLAGVNQQSPSSGLNNPESESREYVQLSHYGGDRANDEESRRTLGERDANTTRQSPVEGNGNPLPGGMPQGPTDGSPRCIDGLDIPSMCMQAYLIEQSGEFDLLLLNSPPTTSHPV</sequence>
<organism evidence="2 3">
    <name type="scientific">Clohesyomyces aquaticus</name>
    <dbReference type="NCBI Taxonomy" id="1231657"/>
    <lineage>
        <taxon>Eukaryota</taxon>
        <taxon>Fungi</taxon>
        <taxon>Dikarya</taxon>
        <taxon>Ascomycota</taxon>
        <taxon>Pezizomycotina</taxon>
        <taxon>Dothideomycetes</taxon>
        <taxon>Pleosporomycetidae</taxon>
        <taxon>Pleosporales</taxon>
        <taxon>Lindgomycetaceae</taxon>
        <taxon>Clohesyomyces</taxon>
    </lineage>
</organism>
<feature type="compositionally biased region" description="Basic and acidic residues" evidence="1">
    <location>
        <begin position="281"/>
        <end position="300"/>
    </location>
</feature>
<feature type="compositionally biased region" description="Polar residues" evidence="1">
    <location>
        <begin position="208"/>
        <end position="218"/>
    </location>
</feature>
<name>A0A1Y1YVM6_9PLEO</name>